<dbReference type="OrthoDB" id="4350157at2"/>
<keyword evidence="4" id="KW-1185">Reference proteome</keyword>
<accession>A0A2W2DB75</accession>
<dbReference type="Proteomes" id="UP000249304">
    <property type="component" value="Unassembled WGS sequence"/>
</dbReference>
<keyword evidence="1" id="KW-0175">Coiled coil</keyword>
<protein>
    <recommendedName>
        <fullName evidence="5">Copper transporter</fullName>
    </recommendedName>
</protein>
<gene>
    <name evidence="3" type="ORF">C1J01_40460</name>
</gene>
<dbReference type="InterPro" id="IPR021522">
    <property type="entry name" value="MctB"/>
</dbReference>
<sequence length="327" mass="33509">MIDFRYHLVSIVAIFLALAVGIVLGTTLLEEPAVRSAQEMTAQLTKTKEELRVEIDTLQGRQAGNDAFIDSATPELVAGELTGQRVLLIETPGSGTAVRESAEKVLDQAGAEISGRVTLTEKFLDPKGVGVLDGLVNQLKPVNMIFPPTATSWGRASTLLASALVTTDPAQAGTPNAAAGDVLSTFEAGGLLSVEGEPGDRATLAVMIAPERPYEGESAEVQAGALVSVADGFDAAGRGTVVAGLVPPVAMPGDVIAALRDESEVSKRVSTVDIADMPLGRVVMVYSLREQLAGHAGQYGVGPGASAPMPAPAATPSPTPTTSDSGS</sequence>
<proteinExistence type="predicted"/>
<evidence type="ECO:0008006" key="5">
    <source>
        <dbReference type="Google" id="ProtNLM"/>
    </source>
</evidence>
<name>A0A2W2DB75_9ACTN</name>
<feature type="compositionally biased region" description="Pro residues" evidence="2">
    <location>
        <begin position="309"/>
        <end position="319"/>
    </location>
</feature>
<evidence type="ECO:0000313" key="4">
    <source>
        <dbReference type="Proteomes" id="UP000249304"/>
    </source>
</evidence>
<dbReference type="GO" id="GO:0055070">
    <property type="term" value="P:copper ion homeostasis"/>
    <property type="evidence" value="ECO:0007669"/>
    <property type="project" value="InterPro"/>
</dbReference>
<reference evidence="3 4" key="1">
    <citation type="submission" date="2018-01" db="EMBL/GenBank/DDBJ databases">
        <title>Draft genome sequence of Nonomuraea sp. KC333.</title>
        <authorList>
            <person name="Sahin N."/>
            <person name="Saygin H."/>
            <person name="Ay H."/>
        </authorList>
    </citation>
    <scope>NUCLEOTIDE SEQUENCE [LARGE SCALE GENOMIC DNA]</scope>
    <source>
        <strain evidence="3 4">KC333</strain>
    </source>
</reference>
<feature type="region of interest" description="Disordered" evidence="2">
    <location>
        <begin position="299"/>
        <end position="327"/>
    </location>
</feature>
<dbReference type="Pfam" id="PF11382">
    <property type="entry name" value="MctB"/>
    <property type="match status" value="1"/>
</dbReference>
<evidence type="ECO:0000313" key="3">
    <source>
        <dbReference type="EMBL" id="PZG07561.1"/>
    </source>
</evidence>
<dbReference type="EMBL" id="POUD01000290">
    <property type="protein sequence ID" value="PZG07561.1"/>
    <property type="molecule type" value="Genomic_DNA"/>
</dbReference>
<dbReference type="RefSeq" id="WP_111184363.1">
    <property type="nucleotide sequence ID" value="NZ_POUD01000290.1"/>
</dbReference>
<evidence type="ECO:0000256" key="1">
    <source>
        <dbReference type="SAM" id="Coils"/>
    </source>
</evidence>
<dbReference type="GO" id="GO:0016020">
    <property type="term" value="C:membrane"/>
    <property type="evidence" value="ECO:0007669"/>
    <property type="project" value="InterPro"/>
</dbReference>
<feature type="coiled-coil region" evidence="1">
    <location>
        <begin position="34"/>
        <end position="61"/>
    </location>
</feature>
<organism evidence="3 4">
    <name type="scientific">Nonomuraea aridisoli</name>
    <dbReference type="NCBI Taxonomy" id="2070368"/>
    <lineage>
        <taxon>Bacteria</taxon>
        <taxon>Bacillati</taxon>
        <taxon>Actinomycetota</taxon>
        <taxon>Actinomycetes</taxon>
        <taxon>Streptosporangiales</taxon>
        <taxon>Streptosporangiaceae</taxon>
        <taxon>Nonomuraea</taxon>
    </lineage>
</organism>
<comment type="caution">
    <text evidence="3">The sequence shown here is derived from an EMBL/GenBank/DDBJ whole genome shotgun (WGS) entry which is preliminary data.</text>
</comment>
<evidence type="ECO:0000256" key="2">
    <source>
        <dbReference type="SAM" id="MobiDB-lite"/>
    </source>
</evidence>
<dbReference type="AlphaFoldDB" id="A0A2W2DB75"/>